<organism evidence="3 4">
    <name type="scientific">Clathrospora elynae</name>
    <dbReference type="NCBI Taxonomy" id="706981"/>
    <lineage>
        <taxon>Eukaryota</taxon>
        <taxon>Fungi</taxon>
        <taxon>Dikarya</taxon>
        <taxon>Ascomycota</taxon>
        <taxon>Pezizomycotina</taxon>
        <taxon>Dothideomycetes</taxon>
        <taxon>Pleosporomycetidae</taxon>
        <taxon>Pleosporales</taxon>
        <taxon>Diademaceae</taxon>
        <taxon>Clathrospora</taxon>
    </lineage>
</organism>
<dbReference type="PANTHER" id="PTHR38887">
    <property type="entry name" value="CHROMOSOME 21, WHOLE GENOME SHOTGUN SEQUENCE"/>
    <property type="match status" value="1"/>
</dbReference>
<dbReference type="PANTHER" id="PTHR38887:SF1">
    <property type="entry name" value="RAS MODIFICATION PROTEIN ERF4"/>
    <property type="match status" value="1"/>
</dbReference>
<name>A0A6A5SS26_9PLEO</name>
<protein>
    <submittedName>
        <fullName evidence="3">Uncharacterized protein</fullName>
    </submittedName>
</protein>
<accession>A0A6A5SS26</accession>
<evidence type="ECO:0000256" key="1">
    <source>
        <dbReference type="SAM" id="MobiDB-lite"/>
    </source>
</evidence>
<proteinExistence type="predicted"/>
<dbReference type="EMBL" id="ML976030">
    <property type="protein sequence ID" value="KAF1942903.1"/>
    <property type="molecule type" value="Genomic_DNA"/>
</dbReference>
<dbReference type="AlphaFoldDB" id="A0A6A5SS26"/>
<feature type="region of interest" description="Disordered" evidence="1">
    <location>
        <begin position="28"/>
        <end position="60"/>
    </location>
</feature>
<reference evidence="3" key="1">
    <citation type="journal article" date="2020" name="Stud. Mycol.">
        <title>101 Dothideomycetes genomes: a test case for predicting lifestyles and emergence of pathogens.</title>
        <authorList>
            <person name="Haridas S."/>
            <person name="Albert R."/>
            <person name="Binder M."/>
            <person name="Bloem J."/>
            <person name="Labutti K."/>
            <person name="Salamov A."/>
            <person name="Andreopoulos B."/>
            <person name="Baker S."/>
            <person name="Barry K."/>
            <person name="Bills G."/>
            <person name="Bluhm B."/>
            <person name="Cannon C."/>
            <person name="Castanera R."/>
            <person name="Culley D."/>
            <person name="Daum C."/>
            <person name="Ezra D."/>
            <person name="Gonzalez J."/>
            <person name="Henrissat B."/>
            <person name="Kuo A."/>
            <person name="Liang C."/>
            <person name="Lipzen A."/>
            <person name="Lutzoni F."/>
            <person name="Magnuson J."/>
            <person name="Mondo S."/>
            <person name="Nolan M."/>
            <person name="Ohm R."/>
            <person name="Pangilinan J."/>
            <person name="Park H.-J."/>
            <person name="Ramirez L."/>
            <person name="Alfaro M."/>
            <person name="Sun H."/>
            <person name="Tritt A."/>
            <person name="Yoshinaga Y."/>
            <person name="Zwiers L.-H."/>
            <person name="Turgeon B."/>
            <person name="Goodwin S."/>
            <person name="Spatafora J."/>
            <person name="Crous P."/>
            <person name="Grigoriev I."/>
        </authorList>
    </citation>
    <scope>NUCLEOTIDE SEQUENCE</scope>
    <source>
        <strain evidence="3">CBS 161.51</strain>
    </source>
</reference>
<evidence type="ECO:0000313" key="4">
    <source>
        <dbReference type="Proteomes" id="UP000800038"/>
    </source>
</evidence>
<keyword evidence="4" id="KW-1185">Reference proteome</keyword>
<dbReference type="Proteomes" id="UP000800038">
    <property type="component" value="Unassembled WGS sequence"/>
</dbReference>
<dbReference type="OrthoDB" id="3433125at2759"/>
<dbReference type="EMBL" id="ML976151">
    <property type="protein sequence ID" value="KAF1937164.1"/>
    <property type="molecule type" value="Genomic_DNA"/>
</dbReference>
<evidence type="ECO:0000313" key="2">
    <source>
        <dbReference type="EMBL" id="KAF1937164.1"/>
    </source>
</evidence>
<sequence>MSSCEAAPLIETDEEQWELDQVGHDLRRVSVTARHGGRDGDSGDDESIGEQKTIRNPSRQADEFLKLPHPVIIPQRRSGDRLRGFVRAYAPDLTSCGIDQETWIDLLVTFTRASRAPKWVAALNLGGGAGFAIPAHAAGAGVGIAVQIVTAIAMELKGRSQSNDFLKKLNEGLFRPRGLYCLVMSFENTHETALTEDDLVQNANLASTTKTGLKRYTNKVRSSDGLSGPVEFPDAAPLVFPELDWLAENGSADQKKKLGGYMKFRKFVADYYDRRAQADYAFKNSTSPLAAAPTRGFASKYGDPSDATNLSPLSLATHGLIPYSRLTYLKRNRGGNRKIKDRVLYLIVINMPSDEDLERAEEIIEEESLVISSGEADF</sequence>
<evidence type="ECO:0000313" key="3">
    <source>
        <dbReference type="EMBL" id="KAF1942903.1"/>
    </source>
</evidence>
<gene>
    <name evidence="3" type="ORF">EJ02DRAFT_502466</name>
    <name evidence="2" type="ORF">EJ02DRAFT_506163</name>
</gene>
<dbReference type="InterPro" id="IPR053221">
    <property type="entry name" value="Burnettramic_acid_biosynth"/>
</dbReference>